<evidence type="ECO:0000256" key="5">
    <source>
        <dbReference type="ARBA" id="ARBA00022824"/>
    </source>
</evidence>
<evidence type="ECO:0000313" key="11">
    <source>
        <dbReference type="EMBL" id="KAJ1913903.1"/>
    </source>
</evidence>
<evidence type="ECO:0000256" key="2">
    <source>
        <dbReference type="ARBA" id="ARBA00005245"/>
    </source>
</evidence>
<evidence type="ECO:0000256" key="10">
    <source>
        <dbReference type="SAM" id="Phobius"/>
    </source>
</evidence>
<evidence type="ECO:0000256" key="6">
    <source>
        <dbReference type="ARBA" id="ARBA00022989"/>
    </source>
</evidence>
<dbReference type="OrthoDB" id="263893at2759"/>
<proteinExistence type="inferred from homology"/>
<dbReference type="Pfam" id="PF06645">
    <property type="entry name" value="SPC12"/>
    <property type="match status" value="1"/>
</dbReference>
<evidence type="ECO:0000256" key="1">
    <source>
        <dbReference type="ARBA" id="ARBA00004477"/>
    </source>
</evidence>
<accession>A0A9W7ZW98</accession>
<keyword evidence="6 10" id="KW-1133">Transmembrane helix</keyword>
<protein>
    <recommendedName>
        <fullName evidence="3">Signal peptidase complex subunit 1</fullName>
    </recommendedName>
</protein>
<evidence type="ECO:0000256" key="7">
    <source>
        <dbReference type="ARBA" id="ARBA00023136"/>
    </source>
</evidence>
<gene>
    <name evidence="11" type="ORF">H4219_005010</name>
</gene>
<sequence>MDQLTKLLEKGQIDLKGQQLAEKIYTFTLFISGALSILVSIYFNEIMYSFYGLGIGLAVSWVLVIPPWPCFNKNPLNWLPVQSVGAAATSASASASKKSQVPEEEDDDDEKAAGGVKQTTVEDVDDDN</sequence>
<dbReference type="InterPro" id="IPR009542">
    <property type="entry name" value="Spc1/SPCS1"/>
</dbReference>
<dbReference type="Proteomes" id="UP001150538">
    <property type="component" value="Unassembled WGS sequence"/>
</dbReference>
<comment type="function">
    <text evidence="8">Component of the signal peptidase complex (SPC) which catalyzes the cleavage of N-terminal signal sequences from nascent proteins as they are translocated into the lumen of the endoplasmic reticulum. Dispensable for SPC enzymatic activity.</text>
</comment>
<comment type="caution">
    <text evidence="11">The sequence shown here is derived from an EMBL/GenBank/DDBJ whole genome shotgun (WGS) entry which is preliminary data.</text>
</comment>
<evidence type="ECO:0000256" key="4">
    <source>
        <dbReference type="ARBA" id="ARBA00022692"/>
    </source>
</evidence>
<evidence type="ECO:0000256" key="9">
    <source>
        <dbReference type="SAM" id="MobiDB-lite"/>
    </source>
</evidence>
<dbReference type="GO" id="GO:0045047">
    <property type="term" value="P:protein targeting to ER"/>
    <property type="evidence" value="ECO:0007669"/>
    <property type="project" value="TreeGrafter"/>
</dbReference>
<evidence type="ECO:0000313" key="12">
    <source>
        <dbReference type="Proteomes" id="UP001150538"/>
    </source>
</evidence>
<keyword evidence="7 10" id="KW-0472">Membrane</keyword>
<keyword evidence="4 10" id="KW-0812">Transmembrane</keyword>
<dbReference type="AlphaFoldDB" id="A0A9W7ZW98"/>
<keyword evidence="12" id="KW-1185">Reference proteome</keyword>
<dbReference type="PANTHER" id="PTHR13202:SF0">
    <property type="entry name" value="SIGNAL PEPTIDASE COMPLEX SUBUNIT 1"/>
    <property type="match status" value="1"/>
</dbReference>
<name>A0A9W7ZW98_9FUNG</name>
<comment type="similarity">
    <text evidence="2">Belongs to the SPCS1 family.</text>
</comment>
<dbReference type="GO" id="GO:0005787">
    <property type="term" value="C:signal peptidase complex"/>
    <property type="evidence" value="ECO:0007669"/>
    <property type="project" value="InterPro"/>
</dbReference>
<organism evidence="11 12">
    <name type="scientific">Mycoemilia scoparia</name>
    <dbReference type="NCBI Taxonomy" id="417184"/>
    <lineage>
        <taxon>Eukaryota</taxon>
        <taxon>Fungi</taxon>
        <taxon>Fungi incertae sedis</taxon>
        <taxon>Zoopagomycota</taxon>
        <taxon>Kickxellomycotina</taxon>
        <taxon>Kickxellomycetes</taxon>
        <taxon>Kickxellales</taxon>
        <taxon>Kickxellaceae</taxon>
        <taxon>Mycoemilia</taxon>
    </lineage>
</organism>
<feature type="transmembrane region" description="Helical" evidence="10">
    <location>
        <begin position="50"/>
        <end position="68"/>
    </location>
</feature>
<feature type="region of interest" description="Disordered" evidence="9">
    <location>
        <begin position="91"/>
        <end position="128"/>
    </location>
</feature>
<dbReference type="GO" id="GO:0006465">
    <property type="term" value="P:signal peptide processing"/>
    <property type="evidence" value="ECO:0007669"/>
    <property type="project" value="InterPro"/>
</dbReference>
<dbReference type="PANTHER" id="PTHR13202">
    <property type="entry name" value="MICROSOMAL SIGNAL PEPTIDASE 12 KDA SUBUNIT"/>
    <property type="match status" value="1"/>
</dbReference>
<comment type="subcellular location">
    <subcellularLocation>
        <location evidence="1">Endoplasmic reticulum membrane</location>
        <topology evidence="1">Multi-pass membrane protein</topology>
    </subcellularLocation>
</comment>
<keyword evidence="5" id="KW-0256">Endoplasmic reticulum</keyword>
<dbReference type="EMBL" id="JANBPU010000231">
    <property type="protein sequence ID" value="KAJ1913903.1"/>
    <property type="molecule type" value="Genomic_DNA"/>
</dbReference>
<evidence type="ECO:0000256" key="8">
    <source>
        <dbReference type="ARBA" id="ARBA00045204"/>
    </source>
</evidence>
<feature type="transmembrane region" description="Helical" evidence="10">
    <location>
        <begin position="24"/>
        <end position="43"/>
    </location>
</feature>
<evidence type="ECO:0000256" key="3">
    <source>
        <dbReference type="ARBA" id="ARBA00017059"/>
    </source>
</evidence>
<reference evidence="11" key="1">
    <citation type="submission" date="2022-07" db="EMBL/GenBank/DDBJ databases">
        <title>Phylogenomic reconstructions and comparative analyses of Kickxellomycotina fungi.</title>
        <authorList>
            <person name="Reynolds N.K."/>
            <person name="Stajich J.E."/>
            <person name="Barry K."/>
            <person name="Grigoriev I.V."/>
            <person name="Crous P."/>
            <person name="Smith M.E."/>
        </authorList>
    </citation>
    <scope>NUCLEOTIDE SEQUENCE</scope>
    <source>
        <strain evidence="11">NBRC 100468</strain>
    </source>
</reference>